<organism evidence="7">
    <name type="scientific">mine drainage metagenome</name>
    <dbReference type="NCBI Taxonomy" id="410659"/>
    <lineage>
        <taxon>unclassified sequences</taxon>
        <taxon>metagenomes</taxon>
        <taxon>ecological metagenomes</taxon>
    </lineage>
</organism>
<evidence type="ECO:0000256" key="6">
    <source>
        <dbReference type="ARBA" id="ARBA00023180"/>
    </source>
</evidence>
<dbReference type="AlphaFoldDB" id="A0A1J5S056"/>
<sequence length="265" mass="30749">MVIKKIKLFILIFSFIYIPYTSMAWGMLGHRVVGEIADSYLSPKAKAAIKDILGNETLAMASNWADFIKAEPLYNYISSWHYINFKDGLSEAEMKAYLSVDTLTDAYTKINFLVTQLKNKKLEKEKKIMYLRLLIHIVGDVHQPMHVSREEDQGGNKIYVMWFNQKANLHSIWDSNLIDDQKLSYTEYAKAINHTTAAQRAEMQKQPISHWLYDSYSIAQKLYKEINQPEQRLSYRYIYDHIQIANDQLLKGGVHLAGLLNQIFG</sequence>
<dbReference type="PANTHER" id="PTHR33146:SF26">
    <property type="entry name" value="ENDONUCLEASE 4"/>
    <property type="match status" value="1"/>
</dbReference>
<dbReference type="InterPro" id="IPR003154">
    <property type="entry name" value="S1/P1nuclease"/>
</dbReference>
<evidence type="ECO:0000256" key="3">
    <source>
        <dbReference type="ARBA" id="ARBA00022759"/>
    </source>
</evidence>
<proteinExistence type="predicted"/>
<dbReference type="GO" id="GO:0003676">
    <property type="term" value="F:nucleic acid binding"/>
    <property type="evidence" value="ECO:0007669"/>
    <property type="project" value="InterPro"/>
</dbReference>
<dbReference type="Pfam" id="PF02265">
    <property type="entry name" value="S1-P1_nuclease"/>
    <property type="match status" value="1"/>
</dbReference>
<gene>
    <name evidence="7" type="ORF">GALL_228360</name>
</gene>
<keyword evidence="1" id="KW-0540">Nuclease</keyword>
<keyword evidence="2" id="KW-0479">Metal-binding</keyword>
<dbReference type="GO" id="GO:0046872">
    <property type="term" value="F:metal ion binding"/>
    <property type="evidence" value="ECO:0007669"/>
    <property type="project" value="UniProtKB-KW"/>
</dbReference>
<dbReference type="Gene3D" id="1.10.575.10">
    <property type="entry name" value="P1 Nuclease"/>
    <property type="match status" value="1"/>
</dbReference>
<evidence type="ECO:0000313" key="7">
    <source>
        <dbReference type="EMBL" id="OIQ95139.1"/>
    </source>
</evidence>
<evidence type="ECO:0000256" key="2">
    <source>
        <dbReference type="ARBA" id="ARBA00022723"/>
    </source>
</evidence>
<dbReference type="GO" id="GO:0006308">
    <property type="term" value="P:DNA catabolic process"/>
    <property type="evidence" value="ECO:0007669"/>
    <property type="project" value="InterPro"/>
</dbReference>
<evidence type="ECO:0000256" key="4">
    <source>
        <dbReference type="ARBA" id="ARBA00022801"/>
    </source>
</evidence>
<dbReference type="GO" id="GO:0016788">
    <property type="term" value="F:hydrolase activity, acting on ester bonds"/>
    <property type="evidence" value="ECO:0007669"/>
    <property type="project" value="InterPro"/>
</dbReference>
<protein>
    <submittedName>
        <fullName evidence="7">S1/P1 nuclease</fullName>
    </submittedName>
</protein>
<dbReference type="PANTHER" id="PTHR33146">
    <property type="entry name" value="ENDONUCLEASE 4"/>
    <property type="match status" value="1"/>
</dbReference>
<comment type="caution">
    <text evidence="7">The sequence shown here is derived from an EMBL/GenBank/DDBJ whole genome shotgun (WGS) entry which is preliminary data.</text>
</comment>
<dbReference type="GO" id="GO:0004519">
    <property type="term" value="F:endonuclease activity"/>
    <property type="evidence" value="ECO:0007669"/>
    <property type="project" value="UniProtKB-KW"/>
</dbReference>
<accession>A0A1J5S056</accession>
<keyword evidence="4" id="KW-0378">Hydrolase</keyword>
<dbReference type="InterPro" id="IPR008947">
    <property type="entry name" value="PLipase_C/P1_nuclease_dom_sf"/>
</dbReference>
<dbReference type="SUPFAM" id="SSF48537">
    <property type="entry name" value="Phospholipase C/P1 nuclease"/>
    <property type="match status" value="1"/>
</dbReference>
<reference evidence="7" key="1">
    <citation type="submission" date="2016-10" db="EMBL/GenBank/DDBJ databases">
        <title>Sequence of Gallionella enrichment culture.</title>
        <authorList>
            <person name="Poehlein A."/>
            <person name="Muehling M."/>
            <person name="Daniel R."/>
        </authorList>
    </citation>
    <scope>NUCLEOTIDE SEQUENCE</scope>
</reference>
<evidence type="ECO:0000256" key="5">
    <source>
        <dbReference type="ARBA" id="ARBA00023157"/>
    </source>
</evidence>
<dbReference type="CDD" id="cd11010">
    <property type="entry name" value="S1-P1_nuclease"/>
    <property type="match status" value="1"/>
</dbReference>
<evidence type="ECO:0000256" key="1">
    <source>
        <dbReference type="ARBA" id="ARBA00022722"/>
    </source>
</evidence>
<keyword evidence="6" id="KW-0325">Glycoprotein</keyword>
<keyword evidence="5" id="KW-1015">Disulfide bond</keyword>
<dbReference type="EMBL" id="MLJW01000172">
    <property type="protein sequence ID" value="OIQ95139.1"/>
    <property type="molecule type" value="Genomic_DNA"/>
</dbReference>
<name>A0A1J5S056_9ZZZZ</name>
<keyword evidence="3" id="KW-0255">Endonuclease</keyword>